<reference evidence="11" key="1">
    <citation type="submission" date="2020-12" db="EMBL/GenBank/DDBJ databases">
        <authorList>
            <consortium name="Molecular Ecology Group"/>
        </authorList>
    </citation>
    <scope>NUCLEOTIDE SEQUENCE</scope>
    <source>
        <strain evidence="11">TBG_1078</strain>
    </source>
</reference>
<dbReference type="GO" id="GO:0034707">
    <property type="term" value="C:chloride channel complex"/>
    <property type="evidence" value="ECO:0007669"/>
    <property type="project" value="UniProtKB-KW"/>
</dbReference>
<comment type="subcellular location">
    <subcellularLocation>
        <location evidence="9">Cell membrane</location>
        <topology evidence="9">Multi-pass membrane protein</topology>
    </subcellularLocation>
    <subcellularLocation>
        <location evidence="1">Membrane</location>
    </subcellularLocation>
</comment>
<evidence type="ECO:0000256" key="2">
    <source>
        <dbReference type="ARBA" id="ARBA00022692"/>
    </source>
</evidence>
<proteinExistence type="inferred from homology"/>
<keyword evidence="6 9" id="KW-0868">Chloride</keyword>
<sequence>MTVTYSSKVANATFFGFHRLLLKWRGSIYKLLYREFIVFAVFYTAISLVYRLLLTGAQKRYFEKLSIYCDRYAEQIPVTFVLGFYVTLVVNRWWNQFVNLPWPDRLMFLISSSVHGRDEHGRLLRRTLMRYVNLTSLLIFRSVSTAVYKRFPTMDHVVEAGFMTADERKLFDHLKSPHLKYWVPFIWFGNLAAKARKEGRIRDSVDLQSLMTEMNKYRSWCSLLFGYDWVGIPLVYTQVVTLAVYTFFFACLIGRQFLDPTKGYAGHDLDLYIPIFTLLQFFFYAGWLKVAEQLINPFGEDDDDFETNWCIDRNLQVSLLAVDEMHMSLPKMKKDIYWDDSAARPPYTLAAADYCIPSFLGSTVEMGLSATELPGDEWLWSFEKHGQRRSVIRRVKRFLSAHEHPAGPRRRSYGRQASDSSMFLPSSGDASPAGDLLEVPPTGPRRAPGARQPCSPGGAPLHCSLGELSTIREASTPQSLSPQASVRVSPSKMPQLPEVLVTGPEAPGSTASLQSADFTGVEPSGTGRQQAPGAWDPFPAGTGTPPPGDPGPPATPARDQRSILMSASGEDPSDDRFPKRWSLPVSSQTAPAGHGPKPPSSEPVLSLATEASSETCGIKAAGGSRASPGEPHFVESLDAKETDIIDFDNEQAGGASPEGLPERPRTGFQP</sequence>
<keyword evidence="5 9" id="KW-0869">Chloride channel</keyword>
<evidence type="ECO:0000313" key="12">
    <source>
        <dbReference type="Proteomes" id="UP000645828"/>
    </source>
</evidence>
<evidence type="ECO:0000256" key="6">
    <source>
        <dbReference type="ARBA" id="ARBA00023214"/>
    </source>
</evidence>
<evidence type="ECO:0000313" key="11">
    <source>
        <dbReference type="EMBL" id="CAD7676896.1"/>
    </source>
</evidence>
<feature type="compositionally biased region" description="Polar residues" evidence="10">
    <location>
        <begin position="473"/>
        <end position="488"/>
    </location>
</feature>
<gene>
    <name evidence="11" type="ORF">NYPRO_LOCUS9691</name>
</gene>
<dbReference type="Pfam" id="PF01062">
    <property type="entry name" value="Bestrophin"/>
    <property type="match status" value="1"/>
</dbReference>
<evidence type="ECO:0000256" key="4">
    <source>
        <dbReference type="ARBA" id="ARBA00023136"/>
    </source>
</evidence>
<evidence type="ECO:0000256" key="9">
    <source>
        <dbReference type="RuleBase" id="RU363126"/>
    </source>
</evidence>
<feature type="compositionally biased region" description="Low complexity" evidence="10">
    <location>
        <begin position="444"/>
        <end position="453"/>
    </location>
</feature>
<feature type="transmembrane region" description="Helical" evidence="9">
    <location>
        <begin position="270"/>
        <end position="288"/>
    </location>
</feature>
<feature type="region of interest" description="Disordered" evidence="10">
    <location>
        <begin position="498"/>
        <end position="670"/>
    </location>
</feature>
<keyword evidence="3 9" id="KW-1133">Transmembrane helix</keyword>
<dbReference type="GO" id="GO:0005254">
    <property type="term" value="F:chloride channel activity"/>
    <property type="evidence" value="ECO:0007669"/>
    <property type="project" value="UniProtKB-KW"/>
</dbReference>
<accession>A0A811YHV7</accession>
<keyword evidence="12" id="KW-1185">Reference proteome</keyword>
<dbReference type="Proteomes" id="UP000645828">
    <property type="component" value="Unassembled WGS sequence"/>
</dbReference>
<feature type="compositionally biased region" description="Pro residues" evidence="10">
    <location>
        <begin position="544"/>
        <end position="555"/>
    </location>
</feature>
<feature type="region of interest" description="Disordered" evidence="10">
    <location>
        <begin position="403"/>
        <end position="462"/>
    </location>
</feature>
<evidence type="ECO:0000256" key="10">
    <source>
        <dbReference type="SAM" id="MobiDB-lite"/>
    </source>
</evidence>
<feature type="compositionally biased region" description="Polar residues" evidence="10">
    <location>
        <begin position="415"/>
        <end position="424"/>
    </location>
</feature>
<feature type="compositionally biased region" description="Basic and acidic residues" evidence="10">
    <location>
        <begin position="632"/>
        <end position="643"/>
    </location>
</feature>
<feature type="compositionally biased region" description="Basic and acidic residues" evidence="10">
    <location>
        <begin position="660"/>
        <end position="670"/>
    </location>
</feature>
<dbReference type="PANTHER" id="PTHR10736">
    <property type="entry name" value="BESTROPHIN"/>
    <property type="match status" value="1"/>
</dbReference>
<dbReference type="AlphaFoldDB" id="A0A811YHV7"/>
<evidence type="ECO:0000256" key="1">
    <source>
        <dbReference type="ARBA" id="ARBA00004370"/>
    </source>
</evidence>
<keyword evidence="2 9" id="KW-0812">Transmembrane</keyword>
<comment type="function">
    <text evidence="9">Forms calcium-sensitive chloride channels. Permeable to bicarbonate.</text>
</comment>
<organism evidence="11 12">
    <name type="scientific">Nyctereutes procyonoides</name>
    <name type="common">Raccoon dog</name>
    <name type="synonym">Canis procyonoides</name>
    <dbReference type="NCBI Taxonomy" id="34880"/>
    <lineage>
        <taxon>Eukaryota</taxon>
        <taxon>Metazoa</taxon>
        <taxon>Chordata</taxon>
        <taxon>Craniata</taxon>
        <taxon>Vertebrata</taxon>
        <taxon>Euteleostomi</taxon>
        <taxon>Mammalia</taxon>
        <taxon>Eutheria</taxon>
        <taxon>Laurasiatheria</taxon>
        <taxon>Carnivora</taxon>
        <taxon>Caniformia</taxon>
        <taxon>Canidae</taxon>
        <taxon>Nyctereutes</taxon>
    </lineage>
</organism>
<keyword evidence="9" id="KW-0813">Transport</keyword>
<keyword evidence="4 9" id="KW-0472">Membrane</keyword>
<evidence type="ECO:0000256" key="8">
    <source>
        <dbReference type="ARBA" id="ARBA00034769"/>
    </source>
</evidence>
<dbReference type="PANTHER" id="PTHR10736:SF2">
    <property type="entry name" value="BESTROPHIN-3"/>
    <property type="match status" value="1"/>
</dbReference>
<keyword evidence="9" id="KW-0406">Ion transport</keyword>
<dbReference type="InterPro" id="IPR021134">
    <property type="entry name" value="Bestrophin-like"/>
</dbReference>
<dbReference type="EMBL" id="CAJHUB010000678">
    <property type="protein sequence ID" value="CAD7676896.1"/>
    <property type="molecule type" value="Genomic_DNA"/>
</dbReference>
<feature type="transmembrane region" description="Helical" evidence="9">
    <location>
        <begin position="31"/>
        <end position="54"/>
    </location>
</feature>
<feature type="transmembrane region" description="Helical" evidence="9">
    <location>
        <begin position="75"/>
        <end position="94"/>
    </location>
</feature>
<keyword evidence="9" id="KW-0407">Ion channel</keyword>
<feature type="region of interest" description="Disordered" evidence="10">
    <location>
        <begin position="473"/>
        <end position="492"/>
    </location>
</feature>
<evidence type="ECO:0000256" key="7">
    <source>
        <dbReference type="ARBA" id="ARBA00024167"/>
    </source>
</evidence>
<keyword evidence="9" id="KW-1003">Cell membrane</keyword>
<evidence type="ECO:0000256" key="3">
    <source>
        <dbReference type="ARBA" id="ARBA00022989"/>
    </source>
</evidence>
<comment type="catalytic activity">
    <reaction evidence="7">
        <text>chloride(in) = chloride(out)</text>
        <dbReference type="Rhea" id="RHEA:29823"/>
        <dbReference type="ChEBI" id="CHEBI:17996"/>
    </reaction>
</comment>
<evidence type="ECO:0000256" key="5">
    <source>
        <dbReference type="ARBA" id="ARBA00023173"/>
    </source>
</evidence>
<dbReference type="InterPro" id="IPR000615">
    <property type="entry name" value="Bestrophin"/>
</dbReference>
<name>A0A811YHV7_NYCPR</name>
<comment type="caution">
    <text evidence="11">The sequence shown here is derived from an EMBL/GenBank/DDBJ whole genome shotgun (WGS) entry which is preliminary data.</text>
</comment>
<comment type="similarity">
    <text evidence="8 9">Belongs to the anion channel-forming bestrophin (TC 1.A.46) family. Calcium-sensitive chloride channel subfamily.</text>
</comment>
<dbReference type="GO" id="GO:0005886">
    <property type="term" value="C:plasma membrane"/>
    <property type="evidence" value="ECO:0007669"/>
    <property type="project" value="UniProtKB-SubCell"/>
</dbReference>
<protein>
    <recommendedName>
        <fullName evidence="9">Bestrophin</fullName>
    </recommendedName>
</protein>